<reference evidence="1 2" key="1">
    <citation type="submission" date="2024-01" db="EMBL/GenBank/DDBJ databases">
        <title>Genome assemblies of Stephania.</title>
        <authorList>
            <person name="Yang L."/>
        </authorList>
    </citation>
    <scope>NUCLEOTIDE SEQUENCE [LARGE SCALE GENOMIC DNA]</scope>
    <source>
        <strain evidence="1">YNDBR</strain>
        <tissue evidence="1">Leaf</tissue>
    </source>
</reference>
<gene>
    <name evidence="1" type="ORF">Syun_016513</name>
</gene>
<dbReference type="Proteomes" id="UP001420932">
    <property type="component" value="Unassembled WGS sequence"/>
</dbReference>
<name>A0AAP0J520_9MAGN</name>
<keyword evidence="2" id="KW-1185">Reference proteome</keyword>
<sequence>MGETLNGTSFLNIEEELELMNKTLNEAVRAQKGEKEAMTELGLKRFEFFFTG</sequence>
<dbReference type="EMBL" id="JBBNAF010000007">
    <property type="protein sequence ID" value="KAK9127716.1"/>
    <property type="molecule type" value="Genomic_DNA"/>
</dbReference>
<dbReference type="AlphaFoldDB" id="A0AAP0J520"/>
<protein>
    <submittedName>
        <fullName evidence="1">Uncharacterized protein</fullName>
    </submittedName>
</protein>
<comment type="caution">
    <text evidence="1">The sequence shown here is derived from an EMBL/GenBank/DDBJ whole genome shotgun (WGS) entry which is preliminary data.</text>
</comment>
<evidence type="ECO:0000313" key="2">
    <source>
        <dbReference type="Proteomes" id="UP001420932"/>
    </source>
</evidence>
<organism evidence="1 2">
    <name type="scientific">Stephania yunnanensis</name>
    <dbReference type="NCBI Taxonomy" id="152371"/>
    <lineage>
        <taxon>Eukaryota</taxon>
        <taxon>Viridiplantae</taxon>
        <taxon>Streptophyta</taxon>
        <taxon>Embryophyta</taxon>
        <taxon>Tracheophyta</taxon>
        <taxon>Spermatophyta</taxon>
        <taxon>Magnoliopsida</taxon>
        <taxon>Ranunculales</taxon>
        <taxon>Menispermaceae</taxon>
        <taxon>Menispermoideae</taxon>
        <taxon>Cissampelideae</taxon>
        <taxon>Stephania</taxon>
    </lineage>
</organism>
<proteinExistence type="predicted"/>
<evidence type="ECO:0000313" key="1">
    <source>
        <dbReference type="EMBL" id="KAK9127716.1"/>
    </source>
</evidence>
<accession>A0AAP0J520</accession>